<organism evidence="1 2">
    <name type="scientific">Altererythrobacter xiamenensis</name>
    <dbReference type="NCBI Taxonomy" id="1316679"/>
    <lineage>
        <taxon>Bacteria</taxon>
        <taxon>Pseudomonadati</taxon>
        <taxon>Pseudomonadota</taxon>
        <taxon>Alphaproteobacteria</taxon>
        <taxon>Sphingomonadales</taxon>
        <taxon>Erythrobacteraceae</taxon>
        <taxon>Altererythrobacter</taxon>
    </lineage>
</organism>
<dbReference type="OrthoDB" id="7426595at2"/>
<evidence type="ECO:0000313" key="1">
    <source>
        <dbReference type="EMBL" id="SMQ74332.1"/>
    </source>
</evidence>
<protein>
    <recommendedName>
        <fullName evidence="3">Immunity protein 50</fullName>
    </recommendedName>
</protein>
<accession>A0A1Y6FNA0</accession>
<dbReference type="RefSeq" id="WP_086438424.1">
    <property type="nucleotide sequence ID" value="NZ_FXWG01000003.1"/>
</dbReference>
<dbReference type="EMBL" id="FXWG01000003">
    <property type="protein sequence ID" value="SMQ74332.1"/>
    <property type="molecule type" value="Genomic_DNA"/>
</dbReference>
<gene>
    <name evidence="1" type="ORF">SAMN06297468_2564</name>
</gene>
<name>A0A1Y6FNA0_9SPHN</name>
<evidence type="ECO:0000313" key="2">
    <source>
        <dbReference type="Proteomes" id="UP000194420"/>
    </source>
</evidence>
<proteinExistence type="predicted"/>
<dbReference type="Proteomes" id="UP000194420">
    <property type="component" value="Unassembled WGS sequence"/>
</dbReference>
<sequence>MSGEKHPKLENVDLDTSYVLGVIYDDVSLTLEMDFHLLEGHPRFEHTDAEEGCYRKGFIRFSDMEDLRLKKTRAADSADLDLSVIESATLDGEYFHMLGGWGEIELTASSIRIAID</sequence>
<reference evidence="2" key="1">
    <citation type="submission" date="2017-04" db="EMBL/GenBank/DDBJ databases">
        <authorList>
            <person name="Varghese N."/>
            <person name="Submissions S."/>
        </authorList>
    </citation>
    <scope>NUCLEOTIDE SEQUENCE [LARGE SCALE GENOMIC DNA]</scope>
</reference>
<dbReference type="AlphaFoldDB" id="A0A1Y6FNA0"/>
<evidence type="ECO:0008006" key="3">
    <source>
        <dbReference type="Google" id="ProtNLM"/>
    </source>
</evidence>
<keyword evidence="2" id="KW-1185">Reference proteome</keyword>